<accession>A0A0K8J5D6</accession>
<organism evidence="13 14">
    <name type="scientific">Herbinix luporum</name>
    <dbReference type="NCBI Taxonomy" id="1679721"/>
    <lineage>
        <taxon>Bacteria</taxon>
        <taxon>Bacillati</taxon>
        <taxon>Bacillota</taxon>
        <taxon>Clostridia</taxon>
        <taxon>Lachnospirales</taxon>
        <taxon>Lachnospiraceae</taxon>
        <taxon>Herbinix</taxon>
    </lineage>
</organism>
<keyword evidence="3 10" id="KW-0285">Flavoprotein</keyword>
<evidence type="ECO:0000256" key="6">
    <source>
        <dbReference type="ARBA" id="ARBA00022827"/>
    </source>
</evidence>
<dbReference type="EC" id="2.7.1.180" evidence="1 10"/>
<dbReference type="GO" id="GO:0005886">
    <property type="term" value="C:plasma membrane"/>
    <property type="evidence" value="ECO:0007669"/>
    <property type="project" value="UniProtKB-SubCell"/>
</dbReference>
<evidence type="ECO:0000256" key="1">
    <source>
        <dbReference type="ARBA" id="ARBA00011955"/>
    </source>
</evidence>
<evidence type="ECO:0000256" key="3">
    <source>
        <dbReference type="ARBA" id="ARBA00022630"/>
    </source>
</evidence>
<name>A0A0K8J5D6_9FIRM</name>
<dbReference type="KEGG" id="hsd:SD1D_1011"/>
<comment type="subcellular location">
    <subcellularLocation>
        <location evidence="12">Cell inner membrane</location>
        <topology evidence="12">Lipid-anchor</topology>
        <orientation evidence="12">Periplasmic side</orientation>
    </subcellularLocation>
</comment>
<comment type="function">
    <text evidence="12">Flavin transferase that catalyzes the transfer of the FMN moiety of FAD and its covalent binding to the hydroxyl group of a threonine residue in a target flavoprotein.</text>
</comment>
<feature type="binding site" evidence="11">
    <location>
        <position position="195"/>
    </location>
    <ligand>
        <name>Mg(2+)</name>
        <dbReference type="ChEBI" id="CHEBI:18420"/>
    </ligand>
</feature>
<dbReference type="PANTHER" id="PTHR30040:SF2">
    <property type="entry name" value="FAD:PROTEIN FMN TRANSFERASE"/>
    <property type="match status" value="1"/>
</dbReference>
<keyword evidence="12" id="KW-0997">Cell inner membrane</keyword>
<protein>
    <recommendedName>
        <fullName evidence="2 10">FAD:protein FMN transferase</fullName>
        <ecNumber evidence="1 10">2.7.1.180</ecNumber>
    </recommendedName>
    <alternativeName>
        <fullName evidence="8 10">Flavin transferase</fullName>
    </alternativeName>
</protein>
<dbReference type="Pfam" id="PF02424">
    <property type="entry name" value="ApbE"/>
    <property type="match status" value="1"/>
</dbReference>
<dbReference type="PANTHER" id="PTHR30040">
    <property type="entry name" value="THIAMINE BIOSYNTHESIS LIPOPROTEIN APBE"/>
    <property type="match status" value="1"/>
</dbReference>
<feature type="binding site" evidence="11">
    <location>
        <position position="313"/>
    </location>
    <ligand>
        <name>Mg(2+)</name>
        <dbReference type="ChEBI" id="CHEBI:18420"/>
    </ligand>
</feature>
<evidence type="ECO:0000256" key="7">
    <source>
        <dbReference type="ARBA" id="ARBA00022842"/>
    </source>
</evidence>
<keyword evidence="12" id="KW-0449">Lipoprotein</keyword>
<dbReference type="InterPro" id="IPR024932">
    <property type="entry name" value="ApbE"/>
</dbReference>
<keyword evidence="6 10" id="KW-0274">FAD</keyword>
<proteinExistence type="inferred from homology"/>
<evidence type="ECO:0000256" key="9">
    <source>
        <dbReference type="ARBA" id="ARBA00048540"/>
    </source>
</evidence>
<dbReference type="GO" id="GO:0016740">
    <property type="term" value="F:transferase activity"/>
    <property type="evidence" value="ECO:0007669"/>
    <property type="project" value="UniProtKB-UniRule"/>
</dbReference>
<gene>
    <name evidence="13" type="ORF">SD1D_1011</name>
</gene>
<comment type="similarity">
    <text evidence="10 12">Belongs to the ApbE family.</text>
</comment>
<comment type="cofactor">
    <cofactor evidence="11">
        <name>Mg(2+)</name>
        <dbReference type="ChEBI" id="CHEBI:18420"/>
    </cofactor>
    <cofactor evidence="11">
        <name>Mn(2+)</name>
        <dbReference type="ChEBI" id="CHEBI:29035"/>
    </cofactor>
    <text evidence="11">Magnesium. Can also use manganese.</text>
</comment>
<reference evidence="14" key="1">
    <citation type="submission" date="2015-09" db="EMBL/GenBank/DDBJ databases">
        <authorList>
            <person name="Wibberg D."/>
        </authorList>
    </citation>
    <scope>NUCLEOTIDE SEQUENCE [LARGE SCALE GENOMIC DNA]</scope>
    <source>
        <strain evidence="14">SD1D</strain>
    </source>
</reference>
<dbReference type="EMBL" id="LN879430">
    <property type="protein sequence ID" value="CUH92558.1"/>
    <property type="molecule type" value="Genomic_DNA"/>
</dbReference>
<dbReference type="InterPro" id="IPR003374">
    <property type="entry name" value="ApbE-like_sf"/>
</dbReference>
<evidence type="ECO:0000313" key="14">
    <source>
        <dbReference type="Proteomes" id="UP000196053"/>
    </source>
</evidence>
<feature type="binding site" evidence="11">
    <location>
        <position position="309"/>
    </location>
    <ligand>
        <name>Mg(2+)</name>
        <dbReference type="ChEBI" id="CHEBI:18420"/>
    </ligand>
</feature>
<dbReference type="Proteomes" id="UP000196053">
    <property type="component" value="Chromosome I"/>
</dbReference>
<keyword evidence="4 10" id="KW-0808">Transferase</keyword>
<keyword evidence="14" id="KW-1185">Reference proteome</keyword>
<evidence type="ECO:0000256" key="10">
    <source>
        <dbReference type="PIRNR" id="PIRNR006268"/>
    </source>
</evidence>
<comment type="catalytic activity">
    <reaction evidence="9 10 12">
        <text>L-threonyl-[protein] + FAD = FMN-L-threonyl-[protein] + AMP + H(+)</text>
        <dbReference type="Rhea" id="RHEA:36847"/>
        <dbReference type="Rhea" id="RHEA-COMP:11060"/>
        <dbReference type="Rhea" id="RHEA-COMP:11061"/>
        <dbReference type="ChEBI" id="CHEBI:15378"/>
        <dbReference type="ChEBI" id="CHEBI:30013"/>
        <dbReference type="ChEBI" id="CHEBI:57692"/>
        <dbReference type="ChEBI" id="CHEBI:74257"/>
        <dbReference type="ChEBI" id="CHEBI:456215"/>
        <dbReference type="EC" id="2.7.1.180"/>
    </reaction>
</comment>
<evidence type="ECO:0000256" key="2">
    <source>
        <dbReference type="ARBA" id="ARBA00016337"/>
    </source>
</evidence>
<dbReference type="GO" id="GO:0046872">
    <property type="term" value="F:metal ion binding"/>
    <property type="evidence" value="ECO:0007669"/>
    <property type="project" value="UniProtKB-UniRule"/>
</dbReference>
<evidence type="ECO:0000256" key="8">
    <source>
        <dbReference type="ARBA" id="ARBA00031306"/>
    </source>
</evidence>
<evidence type="ECO:0000256" key="11">
    <source>
        <dbReference type="PIRSR" id="PIRSR006268-2"/>
    </source>
</evidence>
<evidence type="ECO:0000256" key="5">
    <source>
        <dbReference type="ARBA" id="ARBA00022723"/>
    </source>
</evidence>
<keyword evidence="12" id="KW-0472">Membrane</keyword>
<dbReference type="PROSITE" id="PS51257">
    <property type="entry name" value="PROKAR_LIPOPROTEIN"/>
    <property type="match status" value="1"/>
</dbReference>
<dbReference type="Gene3D" id="3.10.520.10">
    <property type="entry name" value="ApbE-like domains"/>
    <property type="match status" value="1"/>
</dbReference>
<evidence type="ECO:0000256" key="12">
    <source>
        <dbReference type="RuleBase" id="RU363002"/>
    </source>
</evidence>
<evidence type="ECO:0000256" key="4">
    <source>
        <dbReference type="ARBA" id="ARBA00022679"/>
    </source>
</evidence>
<keyword evidence="5 10" id="KW-0479">Metal-binding</keyword>
<keyword evidence="7 10" id="KW-0460">Magnesium</keyword>
<sequence length="358" mass="40101">MIKKKFYNKKGVMAKHKLIFVLLPIYLITIILTGCQPAINNDKKDVDSQFISKSAFLLNTFISISIYDKQEEAILDQCMELIKKYEKIFSRTDPESELYAINNQTAPHEGLTYYISDEMSELIAYGLYYSKLSDGAFDISIAPVSSLWDFTGINPRLPSKEEINKALAYIDYKNIHLEGNKLTFAKEGIRLDLGAIAKGYIADKVKEYLLSQGVNSAIINLGGNVLCLGTKPDGSYFKVGIQKPYADRNETIAIMEINDMSVVSSGVYERYFTFEGNNYHHILNPKTGYPYNNNLISVSIISKASVDGDGLSTSCFALGLDEGIKLLESIPDTYGIFITSDYEVHYTKGFKEAITLIE</sequence>
<dbReference type="RefSeq" id="WP_058257916.1">
    <property type="nucleotide sequence ID" value="NZ_LN879430.1"/>
</dbReference>
<keyword evidence="12" id="KW-1003">Cell membrane</keyword>
<evidence type="ECO:0000313" key="13">
    <source>
        <dbReference type="EMBL" id="CUH92558.1"/>
    </source>
</evidence>
<dbReference type="SUPFAM" id="SSF143631">
    <property type="entry name" value="ApbE-like"/>
    <property type="match status" value="1"/>
</dbReference>
<dbReference type="AlphaFoldDB" id="A0A0K8J5D6"/>
<dbReference type="OrthoDB" id="9778595at2"/>
<dbReference type="PIRSF" id="PIRSF006268">
    <property type="entry name" value="ApbE"/>
    <property type="match status" value="1"/>
</dbReference>